<dbReference type="Gene3D" id="3.20.20.410">
    <property type="entry name" value="Protein of unknown function UPF0759"/>
    <property type="match status" value="1"/>
</dbReference>
<dbReference type="OrthoDB" id="410682at2759"/>
<dbReference type="Pfam" id="PF01904">
    <property type="entry name" value="DUF72"/>
    <property type="match status" value="1"/>
</dbReference>
<keyword evidence="2" id="KW-1185">Reference proteome</keyword>
<dbReference type="Proteomes" id="UP000186817">
    <property type="component" value="Unassembled WGS sequence"/>
</dbReference>
<dbReference type="PANTHER" id="PTHR30348:SF4">
    <property type="entry name" value="DUF72 DOMAIN-CONTAINING PROTEIN"/>
    <property type="match status" value="1"/>
</dbReference>
<dbReference type="InterPro" id="IPR002763">
    <property type="entry name" value="DUF72"/>
</dbReference>
<gene>
    <name evidence="1" type="ORF">AK812_SmicGene10010</name>
</gene>
<dbReference type="EMBL" id="LSRX01000155">
    <property type="protein sequence ID" value="OLQ06690.1"/>
    <property type="molecule type" value="Genomic_DNA"/>
</dbReference>
<name>A0A1Q9EGY7_SYMMI</name>
<dbReference type="PANTHER" id="PTHR30348">
    <property type="entry name" value="UNCHARACTERIZED PROTEIN YECE"/>
    <property type="match status" value="1"/>
</dbReference>
<comment type="caution">
    <text evidence="1">The sequence shown here is derived from an EMBL/GenBank/DDBJ whole genome shotgun (WGS) entry which is preliminary data.</text>
</comment>
<reference evidence="1 2" key="1">
    <citation type="submission" date="2016-02" db="EMBL/GenBank/DDBJ databases">
        <title>Genome analysis of coral dinoflagellate symbionts highlights evolutionary adaptations to a symbiotic lifestyle.</title>
        <authorList>
            <person name="Aranda M."/>
            <person name="Li Y."/>
            <person name="Liew Y.J."/>
            <person name="Baumgarten S."/>
            <person name="Simakov O."/>
            <person name="Wilson M."/>
            <person name="Piel J."/>
            <person name="Ashoor H."/>
            <person name="Bougouffa S."/>
            <person name="Bajic V.B."/>
            <person name="Ryu T."/>
            <person name="Ravasi T."/>
            <person name="Bayer T."/>
            <person name="Micklem G."/>
            <person name="Kim H."/>
            <person name="Bhak J."/>
            <person name="Lajeunesse T.C."/>
            <person name="Voolstra C.R."/>
        </authorList>
    </citation>
    <scope>NUCLEOTIDE SEQUENCE [LARGE SCALE GENOMIC DNA]</scope>
    <source>
        <strain evidence="1 2">CCMP2467</strain>
    </source>
</reference>
<organism evidence="1 2">
    <name type="scientific">Symbiodinium microadriaticum</name>
    <name type="common">Dinoflagellate</name>
    <name type="synonym">Zooxanthella microadriatica</name>
    <dbReference type="NCBI Taxonomy" id="2951"/>
    <lineage>
        <taxon>Eukaryota</taxon>
        <taxon>Sar</taxon>
        <taxon>Alveolata</taxon>
        <taxon>Dinophyceae</taxon>
        <taxon>Suessiales</taxon>
        <taxon>Symbiodiniaceae</taxon>
        <taxon>Symbiodinium</taxon>
    </lineage>
</organism>
<evidence type="ECO:0000313" key="1">
    <source>
        <dbReference type="EMBL" id="OLQ06690.1"/>
    </source>
</evidence>
<sequence>MAVQGLQKGKKVWRSKGAGLLAQLKLTEPSSIPRLIGEPLSTDEYLLAQMAQRQDAMDWADAANCETFGEEAGWDVADMLSAPTFGWSSQRGAHVTFWSADLVPVFKAPSVNSKMADLFNREAGSTCGFMGTAAPKYADRLGAVELNATFHDRGGTTYDSQATKYSQLGLKIVVKVSGYATHDVGLRDPASWWPWLRLKYAPFVNAGVLVGLLWQLPATFTCTEETCERLEALGSLLRSESQTGSWLQLRHAFEFRDSSWFESHRAGELMRRHRFTLVCSHIANDTGWAGDLVSGWHGFPTEADVESTDFIYIRCIGTSGRSVGAYGSDELQRIASMASTARSAIIMFGQGDAPRQALENAWQMKELLRGLDLRKGAVLKNLRVECEERGQLVLSVQSVAEDPPELFYRRRYLGTMQMPRICREMSWSTAVFLGGAVFIVIEETAKKVIKQIGVTYGLPAMVGSLGICLCCVPCIFLCVTWCCCCAIEFRNGSGQGVVNGPLPPMVASEAAPQYYQGPEPVVFVMAQVVGQEGKRNEQIA</sequence>
<protein>
    <submittedName>
        <fullName evidence="1">Uncharacterized protein</fullName>
    </submittedName>
</protein>
<accession>A0A1Q9EGY7</accession>
<dbReference type="AlphaFoldDB" id="A0A1Q9EGY7"/>
<dbReference type="InterPro" id="IPR036520">
    <property type="entry name" value="UPF0759_sf"/>
</dbReference>
<evidence type="ECO:0000313" key="2">
    <source>
        <dbReference type="Proteomes" id="UP000186817"/>
    </source>
</evidence>
<proteinExistence type="predicted"/>
<dbReference type="SUPFAM" id="SSF117396">
    <property type="entry name" value="TM1631-like"/>
    <property type="match status" value="1"/>
</dbReference>